<feature type="region of interest" description="Disordered" evidence="3">
    <location>
        <begin position="371"/>
        <end position="484"/>
    </location>
</feature>
<accession>A0A9P7EQ18</accession>
<organism evidence="6 7">
    <name type="scientific">Suillus subaureus</name>
    <dbReference type="NCBI Taxonomy" id="48587"/>
    <lineage>
        <taxon>Eukaryota</taxon>
        <taxon>Fungi</taxon>
        <taxon>Dikarya</taxon>
        <taxon>Basidiomycota</taxon>
        <taxon>Agaricomycotina</taxon>
        <taxon>Agaricomycetes</taxon>
        <taxon>Agaricomycetidae</taxon>
        <taxon>Boletales</taxon>
        <taxon>Suillineae</taxon>
        <taxon>Suillaceae</taxon>
        <taxon>Suillus</taxon>
    </lineage>
</organism>
<proteinExistence type="inferred from homology"/>
<evidence type="ECO:0000256" key="3">
    <source>
        <dbReference type="SAM" id="MobiDB-lite"/>
    </source>
</evidence>
<dbReference type="InterPro" id="IPR055418">
    <property type="entry name" value="UFD1_N2"/>
</dbReference>
<evidence type="ECO:0000259" key="5">
    <source>
        <dbReference type="Pfam" id="PF24842"/>
    </source>
</evidence>
<dbReference type="Pfam" id="PF24842">
    <property type="entry name" value="UFD1_N2"/>
    <property type="match status" value="1"/>
</dbReference>
<dbReference type="InterPro" id="IPR055417">
    <property type="entry name" value="UFD1_N1"/>
</dbReference>
<comment type="caution">
    <text evidence="6">The sequence shown here is derived from an EMBL/GenBank/DDBJ whole genome shotgun (WGS) entry which is preliminary data.</text>
</comment>
<feature type="domain" description="Ubiquitin fusion degradation protein UFD1 N-terminal subdomain 1" evidence="4">
    <location>
        <begin position="43"/>
        <end position="140"/>
    </location>
</feature>
<feature type="compositionally biased region" description="Low complexity" evidence="3">
    <location>
        <begin position="246"/>
        <end position="257"/>
    </location>
</feature>
<dbReference type="Proteomes" id="UP000807769">
    <property type="component" value="Unassembled WGS sequence"/>
</dbReference>
<feature type="compositionally biased region" description="Basic and acidic residues" evidence="3">
    <location>
        <begin position="273"/>
        <end position="284"/>
    </location>
</feature>
<gene>
    <name evidence="6" type="ORF">BJ212DRAFT_1294485</name>
</gene>
<dbReference type="GeneID" id="64626226"/>
<dbReference type="GO" id="GO:0034098">
    <property type="term" value="C:VCP-NPL4-UFD1 AAA ATPase complex"/>
    <property type="evidence" value="ECO:0007669"/>
    <property type="project" value="TreeGrafter"/>
</dbReference>
<dbReference type="InterPro" id="IPR042299">
    <property type="entry name" value="Ufd1-like_Nn"/>
</dbReference>
<name>A0A9P7EQ18_9AGAM</name>
<dbReference type="GO" id="GO:0031593">
    <property type="term" value="F:polyubiquitin modification-dependent protein binding"/>
    <property type="evidence" value="ECO:0007669"/>
    <property type="project" value="TreeGrafter"/>
</dbReference>
<protein>
    <submittedName>
        <fullName evidence="6">Ubiquitin fusion degradation protein UFD1-domain-containing protein</fullName>
    </submittedName>
</protein>
<dbReference type="Pfam" id="PF03152">
    <property type="entry name" value="UFD1_N1"/>
    <property type="match status" value="1"/>
</dbReference>
<feature type="compositionally biased region" description="Pro residues" evidence="3">
    <location>
        <begin position="371"/>
        <end position="382"/>
    </location>
</feature>
<dbReference type="PANTHER" id="PTHR12555">
    <property type="entry name" value="UBIQUITIN FUSION DEGRADATON PROTEIN 1"/>
    <property type="match status" value="1"/>
</dbReference>
<keyword evidence="2" id="KW-0833">Ubl conjugation pathway</keyword>
<evidence type="ECO:0000259" key="4">
    <source>
        <dbReference type="Pfam" id="PF03152"/>
    </source>
</evidence>
<keyword evidence="7" id="KW-1185">Reference proteome</keyword>
<dbReference type="Gene3D" id="3.10.330.10">
    <property type="match status" value="1"/>
</dbReference>
<feature type="compositionally biased region" description="Acidic residues" evidence="3">
    <location>
        <begin position="472"/>
        <end position="484"/>
    </location>
</feature>
<feature type="compositionally biased region" description="Polar residues" evidence="3">
    <location>
        <begin position="390"/>
        <end position="401"/>
    </location>
</feature>
<feature type="domain" description="Ubiquitin fusion degradation protein UFD1 N-terminal subdomain 2" evidence="5">
    <location>
        <begin position="141"/>
        <end position="219"/>
    </location>
</feature>
<dbReference type="Gene3D" id="2.40.40.50">
    <property type="entry name" value="Ubiquitin fusion degradation protein UFD1, N-terminal domain"/>
    <property type="match status" value="1"/>
</dbReference>
<reference evidence="6" key="1">
    <citation type="journal article" date="2020" name="New Phytol.">
        <title>Comparative genomics reveals dynamic genome evolution in host specialist ectomycorrhizal fungi.</title>
        <authorList>
            <person name="Lofgren L.A."/>
            <person name="Nguyen N.H."/>
            <person name="Vilgalys R."/>
            <person name="Ruytinx J."/>
            <person name="Liao H.L."/>
            <person name="Branco S."/>
            <person name="Kuo A."/>
            <person name="LaButti K."/>
            <person name="Lipzen A."/>
            <person name="Andreopoulos W."/>
            <person name="Pangilinan J."/>
            <person name="Riley R."/>
            <person name="Hundley H."/>
            <person name="Na H."/>
            <person name="Barry K."/>
            <person name="Grigoriev I.V."/>
            <person name="Stajich J.E."/>
            <person name="Kennedy P.G."/>
        </authorList>
    </citation>
    <scope>NUCLEOTIDE SEQUENCE</scope>
    <source>
        <strain evidence="6">MN1</strain>
    </source>
</reference>
<evidence type="ECO:0000313" key="6">
    <source>
        <dbReference type="EMBL" id="KAG1827135.1"/>
    </source>
</evidence>
<dbReference type="RefSeq" id="XP_041199982.1">
    <property type="nucleotide sequence ID" value="XM_041332209.1"/>
</dbReference>
<dbReference type="AlphaFoldDB" id="A0A9P7EQ18"/>
<dbReference type="InterPro" id="IPR004854">
    <property type="entry name" value="Ufd1-like"/>
</dbReference>
<dbReference type="EMBL" id="JABBWG010000001">
    <property type="protein sequence ID" value="KAG1827135.1"/>
    <property type="molecule type" value="Genomic_DNA"/>
</dbReference>
<dbReference type="GO" id="GO:0006511">
    <property type="term" value="P:ubiquitin-dependent protein catabolic process"/>
    <property type="evidence" value="ECO:0007669"/>
    <property type="project" value="InterPro"/>
</dbReference>
<evidence type="ECO:0000256" key="2">
    <source>
        <dbReference type="ARBA" id="ARBA00022786"/>
    </source>
</evidence>
<evidence type="ECO:0000256" key="1">
    <source>
        <dbReference type="ARBA" id="ARBA00006043"/>
    </source>
</evidence>
<feature type="compositionally biased region" description="Polar residues" evidence="3">
    <location>
        <begin position="425"/>
        <end position="437"/>
    </location>
</feature>
<feature type="region of interest" description="Disordered" evidence="3">
    <location>
        <begin position="220"/>
        <end position="301"/>
    </location>
</feature>
<evidence type="ECO:0000313" key="7">
    <source>
        <dbReference type="Proteomes" id="UP000807769"/>
    </source>
</evidence>
<sequence>MDFFDDQDGMAGGPGGLFAQFAQGFGVPMGTRINRPNPRSYNVYLKAYSVAMLPGRERENLSYGGKIIMPPSALAHLTHLDLEGPWMFQLTNATNPAASTHAGVLEFIAEEGIVHLPYWMMKTLRLNEGDPIRITGAELPKGKFVKLQAQSTHFLEISDPKAVYVLEQALRNFTALTQGDIIEIYYNSIIFGFLVMEATPGGGGINVLDTDLEVDFAPPVGYIEPERPKPAPPSTMASKLKIDLNSSSPGSSRPSSSLGGGFVAPGGTAVSKGGDHWESFKGKGETLAGRKTKGKGISHRGVEAVGGDSKIIRTECVSSNLVASGHANDLNSQQKIINNSSAEADVKVPAALNLPFGKLFFGFNVVTYTPPEPKAPSSPSPSAPSFSGSGNTLTGRPVTSPSGAKGKEKEKSSAKSQSSEKVWGTGNTLGSSRSTHIPPSFRGRDLGGPGGRPLPRQTTAQSKRRSPTPDWGVDDDDMIDIDSD</sequence>
<dbReference type="GO" id="GO:0036503">
    <property type="term" value="P:ERAD pathway"/>
    <property type="evidence" value="ECO:0007669"/>
    <property type="project" value="TreeGrafter"/>
</dbReference>
<dbReference type="PANTHER" id="PTHR12555:SF13">
    <property type="entry name" value="UBIQUITIN RECOGNITION FACTOR IN ER-ASSOCIATED DEGRADATION PROTEIN 1"/>
    <property type="match status" value="1"/>
</dbReference>
<dbReference type="OrthoDB" id="422728at2759"/>
<comment type="similarity">
    <text evidence="1">Belongs to the UFD1 family.</text>
</comment>